<dbReference type="Proteomes" id="UP000694660">
    <property type="component" value="Unassembled WGS sequence"/>
</dbReference>
<keyword evidence="3" id="KW-1185">Reference proteome</keyword>
<dbReference type="RefSeq" id="WP_214364187.1">
    <property type="nucleotide sequence ID" value="NZ_JAEKFT010000120.1"/>
</dbReference>
<dbReference type="AlphaFoldDB" id="A0A944DHB7"/>
<protein>
    <submittedName>
        <fullName evidence="2">Transposase</fullName>
    </submittedName>
</protein>
<dbReference type="PANTHER" id="PTHR37023:SF1">
    <property type="entry name" value="ISSOD25 TRANSPOSASE TNPA_ISSOD25"/>
    <property type="match status" value="1"/>
</dbReference>
<dbReference type="EMBL" id="JAEKFT010000120">
    <property type="protein sequence ID" value="MBT0964288.1"/>
    <property type="molecule type" value="Genomic_DNA"/>
</dbReference>
<dbReference type="GO" id="GO:0006313">
    <property type="term" value="P:DNA transposition"/>
    <property type="evidence" value="ECO:0007669"/>
    <property type="project" value="InterPro"/>
</dbReference>
<comment type="caution">
    <text evidence="2">The sequence shown here is derived from an EMBL/GenBank/DDBJ whole genome shotgun (WGS) entry which is preliminary data.</text>
</comment>
<evidence type="ECO:0000313" key="2">
    <source>
        <dbReference type="EMBL" id="MBT0964288.1"/>
    </source>
</evidence>
<name>A0A944DHB7_DENI1</name>
<evidence type="ECO:0000259" key="1">
    <source>
        <dbReference type="Pfam" id="PF04986"/>
    </source>
</evidence>
<feature type="domain" description="Transposase IS801/IS1294" evidence="1">
    <location>
        <begin position="2"/>
        <end position="78"/>
    </location>
</feature>
<feature type="non-terminal residue" evidence="2">
    <location>
        <position position="1"/>
    </location>
</feature>
<sequence length="139" mass="15628">GDKALLYLGRYLYRGVIREADILACRNGQVTFRYREGSSGAIKRRTLPGAQFLWLMLQHVLPKGFRRARNFGFLHPNSKRLIALLQWLLKFIPAAPPTAQRPAVPCPCCGAAMRILRTRLRPPEAIHPTSPPIEPATVC</sequence>
<dbReference type="GO" id="GO:0004803">
    <property type="term" value="F:transposase activity"/>
    <property type="evidence" value="ECO:0007669"/>
    <property type="project" value="InterPro"/>
</dbReference>
<dbReference type="Pfam" id="PF04986">
    <property type="entry name" value="Y2_Tnp"/>
    <property type="match status" value="1"/>
</dbReference>
<dbReference type="PANTHER" id="PTHR37023">
    <property type="entry name" value="TRANSPOSASE"/>
    <property type="match status" value="1"/>
</dbReference>
<organism evidence="2 3">
    <name type="scientific">Denitromonas iodatirespirans</name>
    <dbReference type="NCBI Taxonomy" id="2795389"/>
    <lineage>
        <taxon>Bacteria</taxon>
        <taxon>Pseudomonadati</taxon>
        <taxon>Pseudomonadota</taxon>
        <taxon>Betaproteobacteria</taxon>
        <taxon>Rhodocyclales</taxon>
        <taxon>Zoogloeaceae</taxon>
        <taxon>Denitromonas</taxon>
    </lineage>
</organism>
<dbReference type="InterPro" id="IPR007069">
    <property type="entry name" value="Transposase_32"/>
</dbReference>
<gene>
    <name evidence="2" type="ORF">I8J34_24205</name>
</gene>
<dbReference type="GO" id="GO:0003677">
    <property type="term" value="F:DNA binding"/>
    <property type="evidence" value="ECO:0007669"/>
    <property type="project" value="InterPro"/>
</dbReference>
<reference evidence="3" key="1">
    <citation type="journal article" date="2022" name="ISME J.">
        <title>Genetic and phylogenetic analysis of dissimilatory iodate-reducing bacteria identifies potential niches across the world's oceans.</title>
        <authorList>
            <person name="Reyes-Umana V."/>
            <person name="Henning Z."/>
            <person name="Lee K."/>
            <person name="Barnum T.P."/>
            <person name="Coates J.D."/>
        </authorList>
    </citation>
    <scope>NUCLEOTIDE SEQUENCE [LARGE SCALE GENOMIC DNA]</scope>
    <source>
        <strain evidence="3">IR12</strain>
    </source>
</reference>
<proteinExistence type="predicted"/>
<evidence type="ECO:0000313" key="3">
    <source>
        <dbReference type="Proteomes" id="UP000694660"/>
    </source>
</evidence>
<accession>A0A944DHB7</accession>